<protein>
    <recommendedName>
        <fullName evidence="1">CTLH domain-containing protein</fullName>
    </recommendedName>
</protein>
<dbReference type="OrthoDB" id="2415936at2759"/>
<accession>L1JPW2</accession>
<dbReference type="SMART" id="SM00757">
    <property type="entry name" value="CRA"/>
    <property type="match status" value="1"/>
</dbReference>
<dbReference type="InterPro" id="IPR024964">
    <property type="entry name" value="CTLH/CRA"/>
</dbReference>
<organism evidence="2">
    <name type="scientific">Guillardia theta (strain CCMP2712)</name>
    <name type="common">Cryptophyte</name>
    <dbReference type="NCBI Taxonomy" id="905079"/>
    <lineage>
        <taxon>Eukaryota</taxon>
        <taxon>Cryptophyceae</taxon>
        <taxon>Pyrenomonadales</taxon>
        <taxon>Geminigeraceae</taxon>
        <taxon>Guillardia</taxon>
    </lineage>
</organism>
<dbReference type="STRING" id="905079.L1JPW2"/>
<dbReference type="InterPro" id="IPR050618">
    <property type="entry name" value="Ubq-SigPath_Reg"/>
</dbReference>
<evidence type="ECO:0000313" key="4">
    <source>
        <dbReference type="Proteomes" id="UP000011087"/>
    </source>
</evidence>
<dbReference type="KEGG" id="gtt:GUITHDRAFT_66965"/>
<dbReference type="InterPro" id="IPR006595">
    <property type="entry name" value="CTLH_C"/>
</dbReference>
<reference evidence="3" key="3">
    <citation type="submission" date="2016-03" db="UniProtKB">
        <authorList>
            <consortium name="EnsemblProtists"/>
        </authorList>
    </citation>
    <scope>IDENTIFICATION</scope>
</reference>
<dbReference type="InterPro" id="IPR013144">
    <property type="entry name" value="CRA_dom"/>
</dbReference>
<dbReference type="Pfam" id="PF10607">
    <property type="entry name" value="CTLH"/>
    <property type="match status" value="1"/>
</dbReference>
<dbReference type="PANTHER" id="PTHR12864">
    <property type="entry name" value="RAN BINDING PROTEIN 9-RELATED"/>
    <property type="match status" value="1"/>
</dbReference>
<feature type="domain" description="CTLH" evidence="1">
    <location>
        <begin position="27"/>
        <end position="81"/>
    </location>
</feature>
<dbReference type="EMBL" id="JH992978">
    <property type="protein sequence ID" value="EKX50631.1"/>
    <property type="molecule type" value="Genomic_DNA"/>
</dbReference>
<dbReference type="PaxDb" id="55529-EKX50631"/>
<dbReference type="PROSITE" id="PS50897">
    <property type="entry name" value="CTLH"/>
    <property type="match status" value="1"/>
</dbReference>
<keyword evidence="4" id="KW-1185">Reference proteome</keyword>
<evidence type="ECO:0000313" key="3">
    <source>
        <dbReference type="EnsemblProtists" id="EKX50631"/>
    </source>
</evidence>
<gene>
    <name evidence="2" type="ORF">GUITHDRAFT_66965</name>
</gene>
<reference evidence="4" key="2">
    <citation type="submission" date="2012-11" db="EMBL/GenBank/DDBJ databases">
        <authorList>
            <person name="Kuo A."/>
            <person name="Curtis B.A."/>
            <person name="Tanifuji G."/>
            <person name="Burki F."/>
            <person name="Gruber A."/>
            <person name="Irimia M."/>
            <person name="Maruyama S."/>
            <person name="Arias M.C."/>
            <person name="Ball S.G."/>
            <person name="Gile G.H."/>
            <person name="Hirakawa Y."/>
            <person name="Hopkins J.F."/>
            <person name="Rensing S.A."/>
            <person name="Schmutz J."/>
            <person name="Symeonidi A."/>
            <person name="Elias M."/>
            <person name="Eveleigh R.J."/>
            <person name="Herman E.K."/>
            <person name="Klute M.J."/>
            <person name="Nakayama T."/>
            <person name="Obornik M."/>
            <person name="Reyes-Prieto A."/>
            <person name="Armbrust E.V."/>
            <person name="Aves S.J."/>
            <person name="Beiko R.G."/>
            <person name="Coutinho P."/>
            <person name="Dacks J.B."/>
            <person name="Durnford D.G."/>
            <person name="Fast N.M."/>
            <person name="Green B.R."/>
            <person name="Grisdale C."/>
            <person name="Hempe F."/>
            <person name="Henrissat B."/>
            <person name="Hoppner M.P."/>
            <person name="Ishida K.-I."/>
            <person name="Kim E."/>
            <person name="Koreny L."/>
            <person name="Kroth P.G."/>
            <person name="Liu Y."/>
            <person name="Malik S.-B."/>
            <person name="Maier U.G."/>
            <person name="McRose D."/>
            <person name="Mock T."/>
            <person name="Neilson J.A."/>
            <person name="Onodera N.T."/>
            <person name="Poole A.M."/>
            <person name="Pritham E.J."/>
            <person name="Richards T.A."/>
            <person name="Rocap G."/>
            <person name="Roy S.W."/>
            <person name="Sarai C."/>
            <person name="Schaack S."/>
            <person name="Shirato S."/>
            <person name="Slamovits C.H."/>
            <person name="Spencer D.F."/>
            <person name="Suzuki S."/>
            <person name="Worden A.Z."/>
            <person name="Zauner S."/>
            <person name="Barry K."/>
            <person name="Bell C."/>
            <person name="Bharti A.K."/>
            <person name="Crow J.A."/>
            <person name="Grimwood J."/>
            <person name="Kramer R."/>
            <person name="Lindquist E."/>
            <person name="Lucas S."/>
            <person name="Salamov A."/>
            <person name="McFadden G.I."/>
            <person name="Lane C.E."/>
            <person name="Keeling P.J."/>
            <person name="Gray M.W."/>
            <person name="Grigoriev I.V."/>
            <person name="Archibald J.M."/>
        </authorList>
    </citation>
    <scope>NUCLEOTIDE SEQUENCE</scope>
    <source>
        <strain evidence="4">CCMP2712</strain>
    </source>
</reference>
<dbReference type="HOGENOM" id="CLU_1242138_0_0_1"/>
<name>L1JPW2_GUITC</name>
<dbReference type="AlphaFoldDB" id="L1JPW2"/>
<evidence type="ECO:0000259" key="1">
    <source>
        <dbReference type="PROSITE" id="PS50897"/>
    </source>
</evidence>
<dbReference type="Proteomes" id="UP000011087">
    <property type="component" value="Unassembled WGS sequence"/>
</dbReference>
<dbReference type="RefSeq" id="XP_005837611.1">
    <property type="nucleotide sequence ID" value="XM_005837554.1"/>
</dbReference>
<dbReference type="EnsemblProtists" id="EKX50631">
    <property type="protein sequence ID" value="EKX50631"/>
    <property type="gene ID" value="GUITHDRAFT_66965"/>
</dbReference>
<evidence type="ECO:0000313" key="2">
    <source>
        <dbReference type="EMBL" id="EKX50631.1"/>
    </source>
</evidence>
<reference evidence="2 4" key="1">
    <citation type="journal article" date="2012" name="Nature">
        <title>Algal genomes reveal evolutionary mosaicism and the fate of nucleomorphs.</title>
        <authorList>
            <consortium name="DOE Joint Genome Institute"/>
            <person name="Curtis B.A."/>
            <person name="Tanifuji G."/>
            <person name="Burki F."/>
            <person name="Gruber A."/>
            <person name="Irimia M."/>
            <person name="Maruyama S."/>
            <person name="Arias M.C."/>
            <person name="Ball S.G."/>
            <person name="Gile G.H."/>
            <person name="Hirakawa Y."/>
            <person name="Hopkins J.F."/>
            <person name="Kuo A."/>
            <person name="Rensing S.A."/>
            <person name="Schmutz J."/>
            <person name="Symeonidi A."/>
            <person name="Elias M."/>
            <person name="Eveleigh R.J."/>
            <person name="Herman E.K."/>
            <person name="Klute M.J."/>
            <person name="Nakayama T."/>
            <person name="Obornik M."/>
            <person name="Reyes-Prieto A."/>
            <person name="Armbrust E.V."/>
            <person name="Aves S.J."/>
            <person name="Beiko R.G."/>
            <person name="Coutinho P."/>
            <person name="Dacks J.B."/>
            <person name="Durnford D.G."/>
            <person name="Fast N.M."/>
            <person name="Green B.R."/>
            <person name="Grisdale C.J."/>
            <person name="Hempel F."/>
            <person name="Henrissat B."/>
            <person name="Hoppner M.P."/>
            <person name="Ishida K."/>
            <person name="Kim E."/>
            <person name="Koreny L."/>
            <person name="Kroth P.G."/>
            <person name="Liu Y."/>
            <person name="Malik S.B."/>
            <person name="Maier U.G."/>
            <person name="McRose D."/>
            <person name="Mock T."/>
            <person name="Neilson J.A."/>
            <person name="Onodera N.T."/>
            <person name="Poole A.M."/>
            <person name="Pritham E.J."/>
            <person name="Richards T.A."/>
            <person name="Rocap G."/>
            <person name="Roy S.W."/>
            <person name="Sarai C."/>
            <person name="Schaack S."/>
            <person name="Shirato S."/>
            <person name="Slamovits C.H."/>
            <person name="Spencer D.F."/>
            <person name="Suzuki S."/>
            <person name="Worden A.Z."/>
            <person name="Zauner S."/>
            <person name="Barry K."/>
            <person name="Bell C."/>
            <person name="Bharti A.K."/>
            <person name="Crow J.A."/>
            <person name="Grimwood J."/>
            <person name="Kramer R."/>
            <person name="Lindquist E."/>
            <person name="Lucas S."/>
            <person name="Salamov A."/>
            <person name="McFadden G.I."/>
            <person name="Lane C.E."/>
            <person name="Keeling P.J."/>
            <person name="Gray M.W."/>
            <person name="Grigoriev I.V."/>
            <person name="Archibald J.M."/>
        </authorList>
    </citation>
    <scope>NUCLEOTIDE SEQUENCE</scope>
    <source>
        <strain evidence="2 4">CCMP2712</strain>
    </source>
</reference>
<dbReference type="GeneID" id="17307282"/>
<dbReference type="eggNOG" id="KOG2659">
    <property type="taxonomic scope" value="Eukaryota"/>
</dbReference>
<proteinExistence type="predicted"/>
<sequence length="223" mass="25157">MWKAHLSHPSVDPNITAYMENSRIDVRTLVREAVLDGNLTDCRLLVDEHLGEEFWSSHPELLLRLVLQQFIELVREGDVQQALSYAQQQISVFAECNPGYLQQIEDTMSVLTVKQSNAQTNPAGDLLDLSRREVLFMEINGAILRFLGLASDSELDRQEKLKHFIALWRQESGKSLPVQSDDFMAMLMQCIAGGSYVEMRGGDLGQGLDGQDRISHGDLQPVW</sequence>